<gene>
    <name evidence="2" type="ORF">IEO21_01442</name>
</gene>
<name>A0A8H7U685_9APHY</name>
<comment type="caution">
    <text evidence="2">The sequence shown here is derived from an EMBL/GenBank/DDBJ whole genome shotgun (WGS) entry which is preliminary data.</text>
</comment>
<feature type="compositionally biased region" description="Pro residues" evidence="1">
    <location>
        <begin position="211"/>
        <end position="220"/>
    </location>
</feature>
<protein>
    <submittedName>
        <fullName evidence="2">Uncharacterized protein</fullName>
    </submittedName>
</protein>
<reference evidence="2" key="1">
    <citation type="submission" date="2020-11" db="EMBL/GenBank/DDBJ databases">
        <authorList>
            <person name="Koelle M."/>
            <person name="Horta M.A.C."/>
            <person name="Nowrousian M."/>
            <person name="Ohm R.A."/>
            <person name="Benz P."/>
            <person name="Pilgard A."/>
        </authorList>
    </citation>
    <scope>NUCLEOTIDE SEQUENCE</scope>
    <source>
        <strain evidence="2">FPRL280</strain>
    </source>
</reference>
<dbReference type="EMBL" id="JADOXO010000010">
    <property type="protein sequence ID" value="KAF9820433.1"/>
    <property type="molecule type" value="Genomic_DNA"/>
</dbReference>
<dbReference type="Proteomes" id="UP000639403">
    <property type="component" value="Unassembled WGS sequence"/>
</dbReference>
<evidence type="ECO:0000256" key="1">
    <source>
        <dbReference type="SAM" id="MobiDB-lite"/>
    </source>
</evidence>
<feature type="compositionally biased region" description="Low complexity" evidence="1">
    <location>
        <begin position="52"/>
        <end position="61"/>
    </location>
</feature>
<feature type="compositionally biased region" description="Basic and acidic residues" evidence="1">
    <location>
        <begin position="648"/>
        <end position="663"/>
    </location>
</feature>
<feature type="region of interest" description="Disordered" evidence="1">
    <location>
        <begin position="632"/>
        <end position="750"/>
    </location>
</feature>
<feature type="compositionally biased region" description="Basic and acidic residues" evidence="1">
    <location>
        <begin position="509"/>
        <end position="532"/>
    </location>
</feature>
<evidence type="ECO:0000313" key="2">
    <source>
        <dbReference type="EMBL" id="KAF9820433.1"/>
    </source>
</evidence>
<sequence length="750" mass="81513">MDSKTWGDGRFMKRRKTDGLNSRFDRMIETVSVLHSSPSTSSSSRTRRRRAASSSSLSATSYDAPKTPVDAYSGFDEGRLGEGFSVIKMRRAHAKDNLLDHSNEGRANYMRSKKRALPAPVPNWLCNTLSHLDTHHPLRGLVSETPANVGGNNRGRNSHGVSPDVAAEVARSPVHNQADLEDPVFAFAPPTDLPALSCPVSSTARQEAQRSPPPHCPTLPVPSHELHNGRAEDTNVLSAIFPTLDELSVGTDLTTPIDDTYGPAPFSKPGPASLISAVEPLRAVSIPFDDYDFAPYNDEKLDTGRPAQPGGAYPIVFSQSDPSRWTTSSGGSSKTLPEDPFLVQTAPLKHRRISRSATPARPQGAREDISATTNGEPFQPESCRRTYARQTSPEGSLVDYLLLSPGTPEISRFRLEPHSTHISPQATAMTEDLVALSSPIAPMPFSTPGPAHPRPPRPRDIRVYFDAPAEDPCTSDPIEESDYALALDYDAGENTYDLDSLCFKWEKFDRSGPRDNDTVNDKEVSTDIRKAEQGTNGAVRREFGPVYEADLPQTPVLEAENGRSSSTLGFSPTDGNDEPIRKNATWILPPRSQVRTGTPVHNTLQETSDQSSIDCVISSPAGQVFAPAPGIFLSPLRGQDGQSEDTLDGNRTEAGADAHKTSEAAESGSHTSVNEAQRGKQRYSDAGQASTLREFLKAGRPEQIHTIEKKEDQDLRSGSLEEPDDVQEDSASSKTSASQESRDTIESWTE</sequence>
<proteinExistence type="predicted"/>
<feature type="compositionally biased region" description="Polar residues" evidence="1">
    <location>
        <begin position="317"/>
        <end position="335"/>
    </location>
</feature>
<feature type="region of interest" description="Disordered" evidence="1">
    <location>
        <begin position="304"/>
        <end position="382"/>
    </location>
</feature>
<feature type="compositionally biased region" description="Low complexity" evidence="1">
    <location>
        <begin position="729"/>
        <end position="739"/>
    </location>
</feature>
<accession>A0A8H7U685</accession>
<feature type="region of interest" description="Disordered" evidence="1">
    <location>
        <begin position="201"/>
        <end position="220"/>
    </location>
</feature>
<feature type="region of interest" description="Disordered" evidence="1">
    <location>
        <begin position="509"/>
        <end position="584"/>
    </location>
</feature>
<organism evidence="2 3">
    <name type="scientific">Rhodonia placenta</name>
    <dbReference type="NCBI Taxonomy" id="104341"/>
    <lineage>
        <taxon>Eukaryota</taxon>
        <taxon>Fungi</taxon>
        <taxon>Dikarya</taxon>
        <taxon>Basidiomycota</taxon>
        <taxon>Agaricomycotina</taxon>
        <taxon>Agaricomycetes</taxon>
        <taxon>Polyporales</taxon>
        <taxon>Adustoporiaceae</taxon>
        <taxon>Rhodonia</taxon>
    </lineage>
</organism>
<dbReference type="AlphaFoldDB" id="A0A8H7U685"/>
<feature type="compositionally biased region" description="Basic and acidic residues" evidence="1">
    <location>
        <begin position="740"/>
        <end position="750"/>
    </location>
</feature>
<feature type="region of interest" description="Disordered" evidence="1">
    <location>
        <begin position="33"/>
        <end position="68"/>
    </location>
</feature>
<feature type="compositionally biased region" description="Basic and acidic residues" evidence="1">
    <location>
        <begin position="694"/>
        <end position="715"/>
    </location>
</feature>
<evidence type="ECO:0000313" key="3">
    <source>
        <dbReference type="Proteomes" id="UP000639403"/>
    </source>
</evidence>
<feature type="compositionally biased region" description="Polar residues" evidence="1">
    <location>
        <begin position="562"/>
        <end position="574"/>
    </location>
</feature>
<reference evidence="2" key="2">
    <citation type="journal article" name="Front. Microbiol.">
        <title>Degradative Capacity of Two Strains of Rhodonia placenta: From Phenotype to Genotype.</title>
        <authorList>
            <person name="Kolle M."/>
            <person name="Horta M.A.C."/>
            <person name="Nowrousian M."/>
            <person name="Ohm R.A."/>
            <person name="Benz J.P."/>
            <person name="Pilgard A."/>
        </authorList>
    </citation>
    <scope>NUCLEOTIDE SEQUENCE</scope>
    <source>
        <strain evidence="2">FPRL280</strain>
    </source>
</reference>